<keyword evidence="2" id="KW-0472">Membrane</keyword>
<evidence type="ECO:0000313" key="3">
    <source>
        <dbReference type="EMBL" id="KAH9838005.1"/>
    </source>
</evidence>
<feature type="transmembrane region" description="Helical" evidence="2">
    <location>
        <begin position="215"/>
        <end position="237"/>
    </location>
</feature>
<proteinExistence type="predicted"/>
<dbReference type="GeneID" id="72008112"/>
<protein>
    <submittedName>
        <fullName evidence="3">Uncharacterized protein</fullName>
    </submittedName>
</protein>
<dbReference type="RefSeq" id="XP_047780043.1">
    <property type="nucleotide sequence ID" value="XM_047927380.1"/>
</dbReference>
<gene>
    <name evidence="3" type="ORF">C8Q71DRAFT_857174</name>
</gene>
<dbReference type="SUPFAM" id="SSF58100">
    <property type="entry name" value="Bacterial hemolysins"/>
    <property type="match status" value="1"/>
</dbReference>
<dbReference type="Gene3D" id="1.20.1170.10">
    <property type="match status" value="1"/>
</dbReference>
<feature type="transmembrane region" description="Helical" evidence="2">
    <location>
        <begin position="243"/>
        <end position="265"/>
    </location>
</feature>
<name>A0ABQ8KJQ0_9APHY</name>
<organism evidence="3 4">
    <name type="scientific">Rhodofomes roseus</name>
    <dbReference type="NCBI Taxonomy" id="34475"/>
    <lineage>
        <taxon>Eukaryota</taxon>
        <taxon>Fungi</taxon>
        <taxon>Dikarya</taxon>
        <taxon>Basidiomycota</taxon>
        <taxon>Agaricomycotina</taxon>
        <taxon>Agaricomycetes</taxon>
        <taxon>Polyporales</taxon>
        <taxon>Rhodofomes</taxon>
    </lineage>
</organism>
<feature type="coiled-coil region" evidence="1">
    <location>
        <begin position="266"/>
        <end position="300"/>
    </location>
</feature>
<sequence length="380" mass="41809">MANPDVPPPYSRLEDTPPCYDPEKALAEFNALSSDQKAKVSVGVAQAASRDDAASHFEEAANAAAEAADKIDTMFVTLTAKLISLQDTEDFVKEFGGIKGDYRVVVSDSHDLAISIAQYAESFDDVVVKFCADDRLTVERRKEKIDEFIKRSEGIHKDAKAMEDRFTKLTDRFSVFVGSFSTWAKAREEADQEKIKQLLKEIGDIDEQLSKIQTAIYAISAALAVTLPVTGILAVVFLPAAPWIMGIGCVIAGVELGSLTGLLIAQNILLNDKRTKENQIKDLQDEISKIKAARTQLEEEGQADLLIFTSNIKAIAGIWNNVKNNATEIKKWLEDGAKDADVPEYMKLSLEKAVKVYSAMAQYLKNYANGVKTKVESFKA</sequence>
<dbReference type="EMBL" id="JADCUA010000008">
    <property type="protein sequence ID" value="KAH9838005.1"/>
    <property type="molecule type" value="Genomic_DNA"/>
</dbReference>
<comment type="caution">
    <text evidence="3">The sequence shown here is derived from an EMBL/GenBank/DDBJ whole genome shotgun (WGS) entry which is preliminary data.</text>
</comment>
<evidence type="ECO:0000256" key="2">
    <source>
        <dbReference type="SAM" id="Phobius"/>
    </source>
</evidence>
<keyword evidence="4" id="KW-1185">Reference proteome</keyword>
<dbReference type="Proteomes" id="UP000814176">
    <property type="component" value="Unassembled WGS sequence"/>
</dbReference>
<evidence type="ECO:0000313" key="4">
    <source>
        <dbReference type="Proteomes" id="UP000814176"/>
    </source>
</evidence>
<keyword evidence="2" id="KW-0812">Transmembrane</keyword>
<keyword evidence="1" id="KW-0175">Coiled coil</keyword>
<reference evidence="3 4" key="1">
    <citation type="journal article" date="2021" name="Environ. Microbiol.">
        <title>Gene family expansions and transcriptome signatures uncover fungal adaptations to wood decay.</title>
        <authorList>
            <person name="Hage H."/>
            <person name="Miyauchi S."/>
            <person name="Viragh M."/>
            <person name="Drula E."/>
            <person name="Min B."/>
            <person name="Chaduli D."/>
            <person name="Navarro D."/>
            <person name="Favel A."/>
            <person name="Norest M."/>
            <person name="Lesage-Meessen L."/>
            <person name="Balint B."/>
            <person name="Merenyi Z."/>
            <person name="de Eugenio L."/>
            <person name="Morin E."/>
            <person name="Martinez A.T."/>
            <person name="Baldrian P."/>
            <person name="Stursova M."/>
            <person name="Martinez M.J."/>
            <person name="Novotny C."/>
            <person name="Magnuson J.K."/>
            <person name="Spatafora J.W."/>
            <person name="Maurice S."/>
            <person name="Pangilinan J."/>
            <person name="Andreopoulos W."/>
            <person name="LaButti K."/>
            <person name="Hundley H."/>
            <person name="Na H."/>
            <person name="Kuo A."/>
            <person name="Barry K."/>
            <person name="Lipzen A."/>
            <person name="Henrissat B."/>
            <person name="Riley R."/>
            <person name="Ahrendt S."/>
            <person name="Nagy L.G."/>
            <person name="Grigoriev I.V."/>
            <person name="Martin F."/>
            <person name="Rosso M.N."/>
        </authorList>
    </citation>
    <scope>NUCLEOTIDE SEQUENCE [LARGE SCALE GENOMIC DNA]</scope>
    <source>
        <strain evidence="3 4">CIRM-BRFM 1785</strain>
    </source>
</reference>
<accession>A0ABQ8KJQ0</accession>
<keyword evidence="2" id="KW-1133">Transmembrane helix</keyword>
<evidence type="ECO:0000256" key="1">
    <source>
        <dbReference type="SAM" id="Coils"/>
    </source>
</evidence>